<protein>
    <submittedName>
        <fullName evidence="5">2,4-diaminopentanoate dehydrogenase</fullName>
        <ecNumber evidence="5">1.4.1.-</ecNumber>
    </submittedName>
</protein>
<dbReference type="RefSeq" id="WP_277731165.1">
    <property type="nucleotide sequence ID" value="NZ_CP120733.1"/>
</dbReference>
<keyword evidence="1" id="KW-0521">NADP</keyword>
<dbReference type="EC" id="1.4.1.-" evidence="5"/>
<proteinExistence type="predicted"/>
<evidence type="ECO:0000256" key="2">
    <source>
        <dbReference type="ARBA" id="ARBA00023002"/>
    </source>
</evidence>
<sequence length="357" mass="38948">MENIRVGIWGFGAMGSGMANMLLKKEGVEIVAVCDKHEARVGKDIYEVLGVDRKDRKEIIIKSNEEEAFEEKCADVVLLATDSFTKGAFDKIKFVLERKINVISTAEEMSYPDAQEPELAKIIDEIAKENHVSVLGTGINPGFVLDLLILALTGTCERVDHIKASRVNDLSPFGHAVMVEQGVGVTPEEFEKGVKNGEIAGHVGFPESIKMITDGIGWDLEKVDQTRQSIVSNVYRQSQYAEVQAGNVAGCKQCGYGYVDGEVKVEMEHPQQILPNLEGVDTGDYVQIKGVPDISLQIKPEIPGGIGTIAMCVNSIPHVINARPGLKTMLDIPVPRAIMGDMRNMVEEKKECGCGCC</sequence>
<dbReference type="CDD" id="cd24146">
    <property type="entry name" value="nat-AmDH_N_like"/>
    <property type="match status" value="1"/>
</dbReference>
<dbReference type="Gene3D" id="3.40.50.720">
    <property type="entry name" value="NAD(P)-binding Rossmann-like Domain"/>
    <property type="match status" value="1"/>
</dbReference>
<gene>
    <name evidence="5" type="primary">ord</name>
    <name evidence="5" type="ORF">P4S50_12705</name>
</gene>
<dbReference type="NCBIfam" id="NF040740">
    <property type="entry name" value="ornith_Ord"/>
    <property type="match status" value="1"/>
</dbReference>
<dbReference type="SUPFAM" id="SSF51735">
    <property type="entry name" value="NAD(P)-binding Rossmann-fold domains"/>
    <property type="match status" value="1"/>
</dbReference>
<evidence type="ECO:0000259" key="3">
    <source>
        <dbReference type="Pfam" id="PF01113"/>
    </source>
</evidence>
<dbReference type="GO" id="GO:0016491">
    <property type="term" value="F:oxidoreductase activity"/>
    <property type="evidence" value="ECO:0007669"/>
    <property type="project" value="UniProtKB-KW"/>
</dbReference>
<feature type="domain" description="2,4-diaminopentanoate dehydrogenase C-terminal" evidence="4">
    <location>
        <begin position="143"/>
        <end position="347"/>
    </location>
</feature>
<organism evidence="5 6">
    <name type="scientific">Tepidibacter hydrothermalis</name>
    <dbReference type="NCBI Taxonomy" id="3036126"/>
    <lineage>
        <taxon>Bacteria</taxon>
        <taxon>Bacillati</taxon>
        <taxon>Bacillota</taxon>
        <taxon>Clostridia</taxon>
        <taxon>Peptostreptococcales</taxon>
        <taxon>Peptostreptococcaceae</taxon>
        <taxon>Tepidibacter</taxon>
    </lineage>
</organism>
<evidence type="ECO:0000313" key="6">
    <source>
        <dbReference type="Proteomes" id="UP001222800"/>
    </source>
</evidence>
<dbReference type="InterPro" id="IPR045760">
    <property type="entry name" value="DAP_DH_C"/>
</dbReference>
<feature type="domain" description="Dihydrodipicolinate reductase N-terminal" evidence="3">
    <location>
        <begin position="4"/>
        <end position="104"/>
    </location>
</feature>
<evidence type="ECO:0000256" key="1">
    <source>
        <dbReference type="ARBA" id="ARBA00022857"/>
    </source>
</evidence>
<dbReference type="InterPro" id="IPR036291">
    <property type="entry name" value="NAD(P)-bd_dom_sf"/>
</dbReference>
<evidence type="ECO:0000259" key="4">
    <source>
        <dbReference type="Pfam" id="PF19328"/>
    </source>
</evidence>
<dbReference type="Proteomes" id="UP001222800">
    <property type="component" value="Chromosome"/>
</dbReference>
<dbReference type="Pfam" id="PF01113">
    <property type="entry name" value="DapB_N"/>
    <property type="match status" value="1"/>
</dbReference>
<dbReference type="EMBL" id="CP120733">
    <property type="protein sequence ID" value="WFD09242.1"/>
    <property type="molecule type" value="Genomic_DNA"/>
</dbReference>
<keyword evidence="6" id="KW-1185">Reference proteome</keyword>
<name>A0ABY8E8L7_9FIRM</name>
<dbReference type="InterPro" id="IPR000846">
    <property type="entry name" value="DapB_N"/>
</dbReference>
<dbReference type="Pfam" id="PF19328">
    <property type="entry name" value="DAP_DH_C"/>
    <property type="match status" value="1"/>
</dbReference>
<keyword evidence="2 5" id="KW-0560">Oxidoreductase</keyword>
<accession>A0ABY8E8L7</accession>
<reference evidence="5 6" key="1">
    <citation type="submission" date="2023-03" db="EMBL/GenBank/DDBJ databases">
        <title>Complete genome sequence of Tepidibacter sp. SWIR-1, isolated from a deep-sea hydrothermal vent.</title>
        <authorList>
            <person name="Li X."/>
        </authorList>
    </citation>
    <scope>NUCLEOTIDE SEQUENCE [LARGE SCALE GENOMIC DNA]</scope>
    <source>
        <strain evidence="5 6">SWIR-1</strain>
    </source>
</reference>
<evidence type="ECO:0000313" key="5">
    <source>
        <dbReference type="EMBL" id="WFD09242.1"/>
    </source>
</evidence>